<dbReference type="InterPro" id="IPR038078">
    <property type="entry name" value="PhoU-like_sf"/>
</dbReference>
<dbReference type="EMBL" id="CP031517">
    <property type="protein sequence ID" value="QOS40697.1"/>
    <property type="molecule type" value="Genomic_DNA"/>
</dbReference>
<comment type="subcellular location">
    <subcellularLocation>
        <location evidence="1">Cell membrane</location>
        <topology evidence="1">Multi-pass membrane protein</topology>
    </subcellularLocation>
</comment>
<feature type="transmembrane region" description="Helical" evidence="6">
    <location>
        <begin position="214"/>
        <end position="235"/>
    </location>
</feature>
<dbReference type="InterPro" id="IPR004633">
    <property type="entry name" value="NaPi_cotrn-rel/YqeW-like"/>
</dbReference>
<dbReference type="InterPro" id="IPR003841">
    <property type="entry name" value="Na/Pi_transpt"/>
</dbReference>
<reference evidence="7 9" key="2">
    <citation type="submission" date="2020-08" db="EMBL/GenBank/DDBJ databases">
        <title>Genomic Encyclopedia of Type Strains, Phase IV (KMG-IV): sequencing the most valuable type-strain genomes for metagenomic binning, comparative biology and taxonomic classification.</title>
        <authorList>
            <person name="Goeker M."/>
        </authorList>
    </citation>
    <scope>NUCLEOTIDE SEQUENCE [LARGE SCALE GENOMIC DNA]</scope>
    <source>
        <strain evidence="7 9">DSM 103679</strain>
    </source>
</reference>
<dbReference type="GO" id="GO:0005886">
    <property type="term" value="C:plasma membrane"/>
    <property type="evidence" value="ECO:0007669"/>
    <property type="project" value="UniProtKB-SubCell"/>
</dbReference>
<dbReference type="GO" id="GO:0005436">
    <property type="term" value="F:sodium:phosphate symporter activity"/>
    <property type="evidence" value="ECO:0007669"/>
    <property type="project" value="InterPro"/>
</dbReference>
<evidence type="ECO:0000256" key="1">
    <source>
        <dbReference type="ARBA" id="ARBA00004651"/>
    </source>
</evidence>
<keyword evidence="5 6" id="KW-0472">Membrane</keyword>
<evidence type="ECO:0000313" key="8">
    <source>
        <dbReference type="EMBL" id="QOS40697.1"/>
    </source>
</evidence>
<evidence type="ECO:0000313" key="9">
    <source>
        <dbReference type="Proteomes" id="UP000578697"/>
    </source>
</evidence>
<evidence type="ECO:0000256" key="5">
    <source>
        <dbReference type="ARBA" id="ARBA00023136"/>
    </source>
</evidence>
<name>A0A840SKV0_9SPIR</name>
<keyword evidence="2" id="KW-1003">Cell membrane</keyword>
<feature type="transmembrane region" description="Helical" evidence="6">
    <location>
        <begin position="173"/>
        <end position="202"/>
    </location>
</feature>
<evidence type="ECO:0000256" key="2">
    <source>
        <dbReference type="ARBA" id="ARBA00022475"/>
    </source>
</evidence>
<keyword evidence="3 6" id="KW-0812">Transmembrane</keyword>
<keyword evidence="9" id="KW-1185">Reference proteome</keyword>
<dbReference type="KEGG" id="trc:DYE49_09605"/>
<dbReference type="NCBIfam" id="TIGR00704">
    <property type="entry name" value="NaPi_cotrn_rel"/>
    <property type="match status" value="1"/>
</dbReference>
<evidence type="ECO:0000313" key="10">
    <source>
        <dbReference type="Proteomes" id="UP000593591"/>
    </source>
</evidence>
<organism evidence="7 9">
    <name type="scientific">Treponema rectale</name>
    <dbReference type="NCBI Taxonomy" id="744512"/>
    <lineage>
        <taxon>Bacteria</taxon>
        <taxon>Pseudomonadati</taxon>
        <taxon>Spirochaetota</taxon>
        <taxon>Spirochaetia</taxon>
        <taxon>Spirochaetales</taxon>
        <taxon>Treponemataceae</taxon>
        <taxon>Treponema</taxon>
    </lineage>
</organism>
<feature type="transmembrane region" description="Helical" evidence="6">
    <location>
        <begin position="47"/>
        <end position="72"/>
    </location>
</feature>
<dbReference type="Gene3D" id="1.20.58.220">
    <property type="entry name" value="Phosphate transport system protein phou homolog 2, domain 2"/>
    <property type="match status" value="1"/>
</dbReference>
<dbReference type="Proteomes" id="UP000593591">
    <property type="component" value="Chromosome"/>
</dbReference>
<dbReference type="SUPFAM" id="SSF109755">
    <property type="entry name" value="PhoU-like"/>
    <property type="match status" value="1"/>
</dbReference>
<feature type="transmembrane region" description="Helical" evidence="6">
    <location>
        <begin position="279"/>
        <end position="302"/>
    </location>
</feature>
<proteinExistence type="predicted"/>
<reference evidence="8 10" key="1">
    <citation type="submission" date="2018-08" db="EMBL/GenBank/DDBJ databases">
        <title>The first complete genome of Treponema rectale (CHPAT), a commensal spirochete of the bovine rectum.</title>
        <authorList>
            <person name="Staton G.J."/>
            <person name="Clegg S.R."/>
            <person name="Carter S.D."/>
            <person name="Radford A.D."/>
            <person name="Darby A."/>
            <person name="Hall N."/>
            <person name="Birtles R.J."/>
            <person name="Evans N.J."/>
        </authorList>
    </citation>
    <scope>NUCLEOTIDE SEQUENCE [LARGE SCALE GENOMIC DNA]</scope>
    <source>
        <strain evidence="8 10">CHPA</strain>
    </source>
</reference>
<dbReference type="RefSeq" id="WP_184653626.1">
    <property type="nucleotide sequence ID" value="NZ_JACHFR010000005.1"/>
</dbReference>
<evidence type="ECO:0000313" key="7">
    <source>
        <dbReference type="EMBL" id="MBB5219982.1"/>
    </source>
</evidence>
<feature type="transmembrane region" description="Helical" evidence="6">
    <location>
        <begin position="247"/>
        <end position="267"/>
    </location>
</feature>
<dbReference type="PANTHER" id="PTHR10010:SF46">
    <property type="entry name" value="SODIUM-DEPENDENT PHOSPHATE TRANSPORT PROTEIN 2B"/>
    <property type="match status" value="1"/>
</dbReference>
<dbReference type="NCBIfam" id="NF037997">
    <property type="entry name" value="Na_Pi_symport"/>
    <property type="match status" value="1"/>
</dbReference>
<dbReference type="Pfam" id="PF02690">
    <property type="entry name" value="Na_Pi_cotrans"/>
    <property type="match status" value="2"/>
</dbReference>
<gene>
    <name evidence="8" type="ORF">DYE49_09605</name>
    <name evidence="7" type="ORF">HNP77_002372</name>
</gene>
<evidence type="ECO:0000256" key="4">
    <source>
        <dbReference type="ARBA" id="ARBA00022989"/>
    </source>
</evidence>
<dbReference type="PANTHER" id="PTHR10010">
    <property type="entry name" value="SOLUTE CARRIER FAMILY 34 SODIUM PHOSPHATE , MEMBER 2-RELATED"/>
    <property type="match status" value="1"/>
</dbReference>
<evidence type="ECO:0000256" key="3">
    <source>
        <dbReference type="ARBA" id="ARBA00022692"/>
    </source>
</evidence>
<accession>A0A840SKV0</accession>
<dbReference type="AlphaFoldDB" id="A0A840SKV0"/>
<keyword evidence="4 6" id="KW-1133">Transmembrane helix</keyword>
<evidence type="ECO:0000256" key="6">
    <source>
        <dbReference type="SAM" id="Phobius"/>
    </source>
</evidence>
<protein>
    <submittedName>
        <fullName evidence="8">Na/Pi cotransporter family protein</fullName>
    </submittedName>
    <submittedName>
        <fullName evidence="7">Phosphate:Na+ symporter</fullName>
    </submittedName>
</protein>
<dbReference type="Proteomes" id="UP000578697">
    <property type="component" value="Unassembled WGS sequence"/>
</dbReference>
<feature type="transmembrane region" description="Helical" evidence="6">
    <location>
        <begin position="110"/>
        <end position="127"/>
    </location>
</feature>
<dbReference type="EMBL" id="JACHFR010000005">
    <property type="protein sequence ID" value="MBB5219982.1"/>
    <property type="molecule type" value="Genomic_DNA"/>
</dbReference>
<dbReference type="GO" id="GO:0044341">
    <property type="term" value="P:sodium-dependent phosphate transport"/>
    <property type="evidence" value="ECO:0007669"/>
    <property type="project" value="InterPro"/>
</dbReference>
<sequence>MTDRILLLIGSLGFLLYGMKLMSDGVQKSAGGHLKKALGFMTGNRIIGLFTGIFITMIIQSSGATTVMVVSFVNAGLITLTQSVGVIFGANIGTTVTAWIVSIFGFNFKISSFAIPLFGLGFFMTFVKKNGLKNLGIAVMGFGLLFLGLGGLSDCFTFNAENLDFLEKFQKPGVFTILLSFGIGIIITALMHSSSAFSAIVITMAYNKIITWEVAAAMTLGSNIGSTIDAILAALGSTSDSKRAAFIHVFFNVAGNVIALIFFKPFLKLVLFLTPSTNIAIQISMLHTVFKTISTIIFIPFVNQIVKLAQFVIKDDKSNSAKEYHLDFHEIGTGKESSAAHILRVEKEITNMTDVVSQMFDRMQIGFTERNEEFVKVQMPYLEEEENYCDQMHEQIINYIIHCEQLSITEDERAGLSNMIQIIDDLEAMSDECFAAGKLIQKSVDKGMEFKTEDTDRLIPYVELARQFLQFIHININKPLPPEKLEFATSLENEIDAQRKHLKKVARKRLEKGADVKAELLYIDLVRQIEKIGDHAFSISEVLSNTK</sequence>
<feature type="transmembrane region" description="Helical" evidence="6">
    <location>
        <begin position="134"/>
        <end position="153"/>
    </location>
</feature>